<dbReference type="EMBL" id="SJPW01000002">
    <property type="protein sequence ID" value="TWU59251.1"/>
    <property type="molecule type" value="Genomic_DNA"/>
</dbReference>
<keyword evidence="9" id="KW-1185">Reference proteome</keyword>
<accession>A0A5C6FHY7</accession>
<dbReference type="CDD" id="cd09001">
    <property type="entry name" value="GH43_FsAxh1-like"/>
    <property type="match status" value="1"/>
</dbReference>
<feature type="signal peptide" evidence="6">
    <location>
        <begin position="1"/>
        <end position="23"/>
    </location>
</feature>
<feature type="region of interest" description="Disordered" evidence="5">
    <location>
        <begin position="28"/>
        <end position="60"/>
    </location>
</feature>
<organism evidence="8 9">
    <name type="scientific">Rubripirellula tenax</name>
    <dbReference type="NCBI Taxonomy" id="2528015"/>
    <lineage>
        <taxon>Bacteria</taxon>
        <taxon>Pseudomonadati</taxon>
        <taxon>Planctomycetota</taxon>
        <taxon>Planctomycetia</taxon>
        <taxon>Pirellulales</taxon>
        <taxon>Pirellulaceae</taxon>
        <taxon>Rubripirellula</taxon>
    </lineage>
</organism>
<dbReference type="PANTHER" id="PTHR42812:SF12">
    <property type="entry name" value="BETA-XYLOSIDASE-RELATED"/>
    <property type="match status" value="1"/>
</dbReference>
<dbReference type="Gene3D" id="2.115.10.20">
    <property type="entry name" value="Glycosyl hydrolase domain, family 43"/>
    <property type="match status" value="1"/>
</dbReference>
<dbReference type="GO" id="GO:0009044">
    <property type="term" value="F:xylan 1,4-beta-xylosidase activity"/>
    <property type="evidence" value="ECO:0007669"/>
    <property type="project" value="UniProtKB-EC"/>
</dbReference>
<keyword evidence="3 4" id="KW-0326">Glycosidase</keyword>
<dbReference type="SUPFAM" id="SSF49899">
    <property type="entry name" value="Concanavalin A-like lectins/glucanases"/>
    <property type="match status" value="1"/>
</dbReference>
<dbReference type="AlphaFoldDB" id="A0A5C6FHY7"/>
<dbReference type="InterPro" id="IPR013320">
    <property type="entry name" value="ConA-like_dom_sf"/>
</dbReference>
<comment type="caution">
    <text evidence="8">The sequence shown here is derived from an EMBL/GenBank/DDBJ whole genome shotgun (WGS) entry which is preliminary data.</text>
</comment>
<protein>
    <submittedName>
        <fullName evidence="8">Beta-xylosidase</fullName>
        <ecNumber evidence="8">3.2.1.37</ecNumber>
    </submittedName>
</protein>
<evidence type="ECO:0000256" key="3">
    <source>
        <dbReference type="ARBA" id="ARBA00023295"/>
    </source>
</evidence>
<dbReference type="GO" id="GO:0005975">
    <property type="term" value="P:carbohydrate metabolic process"/>
    <property type="evidence" value="ECO:0007669"/>
    <property type="project" value="InterPro"/>
</dbReference>
<keyword evidence="6" id="KW-0732">Signal</keyword>
<dbReference type="InterPro" id="IPR006710">
    <property type="entry name" value="Glyco_hydro_43"/>
</dbReference>
<dbReference type="PANTHER" id="PTHR42812">
    <property type="entry name" value="BETA-XYLOSIDASE"/>
    <property type="match status" value="1"/>
</dbReference>
<dbReference type="InterPro" id="IPR051795">
    <property type="entry name" value="Glycosyl_Hydrlase_43"/>
</dbReference>
<dbReference type="OrthoDB" id="9762066at2"/>
<dbReference type="EC" id="3.2.1.37" evidence="8"/>
<proteinExistence type="inferred from homology"/>
<dbReference type="RefSeq" id="WP_146456716.1">
    <property type="nucleotide sequence ID" value="NZ_SJPW01000002.1"/>
</dbReference>
<sequence length="581" mass="65477" precursor="true">MNHFKRVLQAGLLLAIAIPSAIAAEKPNVATASDENQGVVDPSRTGNWGDQGDGTYRNPVLESNYPDNDVIRVGDTFYMMSSTNHQTPGMIILKSKDLVSWEFSSTIMPAPITYSDQFDMGHKKSMENRGTWAGSFGFNGEHYFAYWCFNQLHRAADRKDRRQLLTIVYSKADSMEGKWSEPKEIRFKDGASIDSTDPGVFWDQETNKAYLAAHGKYIYEMSWDGTRLLDNRNEGILVEGDLHGEAVKLYKFDGWYYYMNAHWHDHEGVRQRMATFGRAKQMSGPWEVRLAMENGNGTDRCPSQGTLLKLDDGSWWFIHQLARGSDEERYTGRPQMLEPVAWKDGWPLIGVDTDGDGIGEVVWKHKKPIDGFPVTAPASDDDFDGPLLGLQWLWRFNPHVERYSLTERPGYLRLKSCVRSLQGTPESLNHLPNLLGQRLMGQKANVITAKFDLSGMVAGQESGFHVSAKENNSIGVKKPQDGNLQLFFKHGDPAQPKVVKGPRIEQSEIWFRSTIDDGLADFSYSLDGETFLPLGSQVRLRFSGFTPNLVGFYSLNAIEAGHVDVDWFTFDYDGPKAAVKQ</sequence>
<reference evidence="8 9" key="1">
    <citation type="submission" date="2019-02" db="EMBL/GenBank/DDBJ databases">
        <title>Deep-cultivation of Planctomycetes and their phenomic and genomic characterization uncovers novel biology.</title>
        <authorList>
            <person name="Wiegand S."/>
            <person name="Jogler M."/>
            <person name="Boedeker C."/>
            <person name="Pinto D."/>
            <person name="Vollmers J."/>
            <person name="Rivas-Marin E."/>
            <person name="Kohn T."/>
            <person name="Peeters S.H."/>
            <person name="Heuer A."/>
            <person name="Rast P."/>
            <person name="Oberbeckmann S."/>
            <person name="Bunk B."/>
            <person name="Jeske O."/>
            <person name="Meyerdierks A."/>
            <person name="Storesund J.E."/>
            <person name="Kallscheuer N."/>
            <person name="Luecker S."/>
            <person name="Lage O.M."/>
            <person name="Pohl T."/>
            <person name="Merkel B.J."/>
            <person name="Hornburger P."/>
            <person name="Mueller R.-W."/>
            <person name="Bruemmer F."/>
            <person name="Labrenz M."/>
            <person name="Spormann A.M."/>
            <person name="Op Den Camp H."/>
            <person name="Overmann J."/>
            <person name="Amann R."/>
            <person name="Jetten M.S.M."/>
            <person name="Mascher T."/>
            <person name="Medema M.H."/>
            <person name="Devos D.P."/>
            <person name="Kaster A.-K."/>
            <person name="Ovreas L."/>
            <person name="Rohde M."/>
            <person name="Galperin M.Y."/>
            <person name="Jogler C."/>
        </authorList>
    </citation>
    <scope>NUCLEOTIDE SEQUENCE [LARGE SCALE GENOMIC DNA]</scope>
    <source>
        <strain evidence="8 9">Poly51</strain>
    </source>
</reference>
<evidence type="ECO:0000256" key="5">
    <source>
        <dbReference type="SAM" id="MobiDB-lite"/>
    </source>
</evidence>
<comment type="similarity">
    <text evidence="1 4">Belongs to the glycosyl hydrolase 43 family.</text>
</comment>
<dbReference type="Proteomes" id="UP000318288">
    <property type="component" value="Unassembled WGS sequence"/>
</dbReference>
<dbReference type="Gene3D" id="2.60.120.200">
    <property type="match status" value="1"/>
</dbReference>
<gene>
    <name evidence="8" type="primary">xynB_1</name>
    <name evidence="8" type="ORF">Poly51_20370</name>
</gene>
<dbReference type="Pfam" id="PF17851">
    <property type="entry name" value="GH43_C2"/>
    <property type="match status" value="1"/>
</dbReference>
<evidence type="ECO:0000259" key="7">
    <source>
        <dbReference type="Pfam" id="PF17851"/>
    </source>
</evidence>
<evidence type="ECO:0000313" key="9">
    <source>
        <dbReference type="Proteomes" id="UP000318288"/>
    </source>
</evidence>
<evidence type="ECO:0000313" key="8">
    <source>
        <dbReference type="EMBL" id="TWU59251.1"/>
    </source>
</evidence>
<keyword evidence="2 4" id="KW-0378">Hydrolase</keyword>
<dbReference type="InterPro" id="IPR041542">
    <property type="entry name" value="GH43_C2"/>
</dbReference>
<evidence type="ECO:0000256" key="2">
    <source>
        <dbReference type="ARBA" id="ARBA00022801"/>
    </source>
</evidence>
<evidence type="ECO:0000256" key="4">
    <source>
        <dbReference type="RuleBase" id="RU361187"/>
    </source>
</evidence>
<dbReference type="InterPro" id="IPR023296">
    <property type="entry name" value="Glyco_hydro_beta-prop_sf"/>
</dbReference>
<feature type="domain" description="Beta-xylosidase C-terminal Concanavalin A-like" evidence="7">
    <location>
        <begin position="381"/>
        <end position="570"/>
    </location>
</feature>
<dbReference type="Pfam" id="PF04616">
    <property type="entry name" value="Glyco_hydro_43"/>
    <property type="match status" value="1"/>
</dbReference>
<feature type="chain" id="PRO_5022776869" evidence="6">
    <location>
        <begin position="24"/>
        <end position="581"/>
    </location>
</feature>
<evidence type="ECO:0000256" key="6">
    <source>
        <dbReference type="SAM" id="SignalP"/>
    </source>
</evidence>
<name>A0A5C6FHY7_9BACT</name>
<dbReference type="SUPFAM" id="SSF75005">
    <property type="entry name" value="Arabinanase/levansucrase/invertase"/>
    <property type="match status" value="1"/>
</dbReference>
<evidence type="ECO:0000256" key="1">
    <source>
        <dbReference type="ARBA" id="ARBA00009865"/>
    </source>
</evidence>